<evidence type="ECO:0000259" key="1">
    <source>
        <dbReference type="Pfam" id="PF05598"/>
    </source>
</evidence>
<sequence length="258" mass="28067">MIHFPGGLMGKAMRNVDETCRSLFNYVDIEERISARHPLHKIRQVVNDALFSLDADFVALYVDFGRPSIAPERLIRACLLQILFSPVLADGEFLQIDIGGQTQTAVGAVSRGSFAYGISYADYEDGRSGSVSVAYALPLNAPVSLKVGPTVGYQDDDGEGDDFEAGLRLVADRYFPTDFGSAYFLGEASTVYNSWFLLTQVTYAPADLGIELSRGASETYSETTVAVQKRLAGSSVSLRVGYKLSSEELFAGFSINTF</sequence>
<dbReference type="Proteomes" id="UP001165080">
    <property type="component" value="Unassembled WGS sequence"/>
</dbReference>
<gene>
    <name evidence="2" type="primary">PLESTB002992</name>
    <name evidence="2" type="ORF">PLESTB_001827200</name>
</gene>
<protein>
    <recommendedName>
        <fullName evidence="1">Transposase InsH N-terminal domain-containing protein</fullName>
    </recommendedName>
</protein>
<dbReference type="EMBL" id="BRXU01000056">
    <property type="protein sequence ID" value="GLC61986.1"/>
    <property type="molecule type" value="Genomic_DNA"/>
</dbReference>
<reference evidence="2 3" key="1">
    <citation type="journal article" date="2023" name="Commun. Biol.">
        <title>Reorganization of the ancestral sex-determining regions during the evolution of trioecy in Pleodorina starrii.</title>
        <authorList>
            <person name="Takahashi K."/>
            <person name="Suzuki S."/>
            <person name="Kawai-Toyooka H."/>
            <person name="Yamamoto K."/>
            <person name="Hamaji T."/>
            <person name="Ootsuki R."/>
            <person name="Yamaguchi H."/>
            <person name="Kawachi M."/>
            <person name="Higashiyama T."/>
            <person name="Nozaki H."/>
        </authorList>
    </citation>
    <scope>NUCLEOTIDE SEQUENCE [LARGE SCALE GENOMIC DNA]</scope>
    <source>
        <strain evidence="2 3">NIES-4479</strain>
    </source>
</reference>
<evidence type="ECO:0000313" key="2">
    <source>
        <dbReference type="EMBL" id="GLC61986.1"/>
    </source>
</evidence>
<name>A0A9W6C2M4_9CHLO</name>
<accession>A0A9W6C2M4</accession>
<comment type="caution">
    <text evidence="2">The sequence shown here is derived from an EMBL/GenBank/DDBJ whole genome shotgun (WGS) entry which is preliminary data.</text>
</comment>
<dbReference type="AlphaFoldDB" id="A0A9W6C2M4"/>
<keyword evidence="3" id="KW-1185">Reference proteome</keyword>
<dbReference type="Pfam" id="PF05598">
    <property type="entry name" value="DUF772"/>
    <property type="match status" value="1"/>
</dbReference>
<evidence type="ECO:0000313" key="3">
    <source>
        <dbReference type="Proteomes" id="UP001165080"/>
    </source>
</evidence>
<proteinExistence type="predicted"/>
<organism evidence="2 3">
    <name type="scientific">Pleodorina starrii</name>
    <dbReference type="NCBI Taxonomy" id="330485"/>
    <lineage>
        <taxon>Eukaryota</taxon>
        <taxon>Viridiplantae</taxon>
        <taxon>Chlorophyta</taxon>
        <taxon>core chlorophytes</taxon>
        <taxon>Chlorophyceae</taxon>
        <taxon>CS clade</taxon>
        <taxon>Chlamydomonadales</taxon>
        <taxon>Volvocaceae</taxon>
        <taxon>Pleodorina</taxon>
    </lineage>
</organism>
<dbReference type="InterPro" id="IPR008490">
    <property type="entry name" value="Transposase_InsH_N"/>
</dbReference>
<feature type="domain" description="Transposase InsH N-terminal" evidence="1">
    <location>
        <begin position="28"/>
        <end position="84"/>
    </location>
</feature>